<dbReference type="PANTHER" id="PTHR48080:SF2">
    <property type="entry name" value="D-GALACTONATE DEHYDRATASE"/>
    <property type="match status" value="1"/>
</dbReference>
<dbReference type="InterPro" id="IPR029017">
    <property type="entry name" value="Enolase-like_N"/>
</dbReference>
<dbReference type="SMART" id="SM00922">
    <property type="entry name" value="MR_MLE"/>
    <property type="match status" value="1"/>
</dbReference>
<dbReference type="InterPro" id="IPR018110">
    <property type="entry name" value="Mandel_Rmase/mucon_lact_enz_CS"/>
</dbReference>
<dbReference type="EMBL" id="UINC01013599">
    <property type="protein sequence ID" value="SVA58650.1"/>
    <property type="molecule type" value="Genomic_DNA"/>
</dbReference>
<reference evidence="3" key="1">
    <citation type="submission" date="2018-05" db="EMBL/GenBank/DDBJ databases">
        <authorList>
            <person name="Lanie J.A."/>
            <person name="Ng W.-L."/>
            <person name="Kazmierczak K.M."/>
            <person name="Andrzejewski T.M."/>
            <person name="Davidsen T.M."/>
            <person name="Wayne K.J."/>
            <person name="Tettelin H."/>
            <person name="Glass J.I."/>
            <person name="Rusch D."/>
            <person name="Podicherti R."/>
            <person name="Tsui H.-C.T."/>
            <person name="Winkler M.E."/>
        </authorList>
    </citation>
    <scope>NUCLEOTIDE SEQUENCE</scope>
</reference>
<accession>A0A381X1S5</accession>
<proteinExistence type="predicted"/>
<dbReference type="PROSITE" id="PS00908">
    <property type="entry name" value="MR_MLE_1"/>
    <property type="match status" value="1"/>
</dbReference>
<organism evidence="3">
    <name type="scientific">marine metagenome</name>
    <dbReference type="NCBI Taxonomy" id="408172"/>
    <lineage>
        <taxon>unclassified sequences</taxon>
        <taxon>metagenomes</taxon>
        <taxon>ecological metagenomes</taxon>
    </lineage>
</organism>
<feature type="domain" description="Mandelate racemase/muconate lactonizing enzyme C-terminal" evidence="2">
    <location>
        <begin position="131"/>
        <end position="242"/>
    </location>
</feature>
<dbReference type="InterPro" id="IPR013341">
    <property type="entry name" value="Mandelate_racemase_N_dom"/>
</dbReference>
<dbReference type="SUPFAM" id="SSF51604">
    <property type="entry name" value="Enolase C-terminal domain-like"/>
    <property type="match status" value="1"/>
</dbReference>
<protein>
    <recommendedName>
        <fullName evidence="2">Mandelate racemase/muconate lactonizing enzyme C-terminal domain-containing protein</fullName>
    </recommendedName>
</protein>
<dbReference type="Gene3D" id="3.20.20.120">
    <property type="entry name" value="Enolase-like C-terminal domain"/>
    <property type="match status" value="1"/>
</dbReference>
<gene>
    <name evidence="3" type="ORF">METZ01_LOCUS111504</name>
</gene>
<dbReference type="SFLD" id="SFLDS00001">
    <property type="entry name" value="Enolase"/>
    <property type="match status" value="1"/>
</dbReference>
<dbReference type="Pfam" id="PF13378">
    <property type="entry name" value="MR_MLE_C"/>
    <property type="match status" value="1"/>
</dbReference>
<dbReference type="Gene3D" id="3.30.390.10">
    <property type="entry name" value="Enolase-like, N-terminal domain"/>
    <property type="match status" value="1"/>
</dbReference>
<dbReference type="InterPro" id="IPR029065">
    <property type="entry name" value="Enolase_C-like"/>
</dbReference>
<dbReference type="SUPFAM" id="SSF54826">
    <property type="entry name" value="Enolase N-terminal domain-like"/>
    <property type="match status" value="1"/>
</dbReference>
<dbReference type="InterPro" id="IPR034593">
    <property type="entry name" value="DgoD-like"/>
</dbReference>
<dbReference type="InterPro" id="IPR013342">
    <property type="entry name" value="Mandelate_racemase_C"/>
</dbReference>
<dbReference type="AlphaFoldDB" id="A0A381X1S5"/>
<dbReference type="InterPro" id="IPR036849">
    <property type="entry name" value="Enolase-like_C_sf"/>
</dbReference>
<dbReference type="GO" id="GO:0009063">
    <property type="term" value="P:amino acid catabolic process"/>
    <property type="evidence" value="ECO:0007669"/>
    <property type="project" value="InterPro"/>
</dbReference>
<sequence>MKITSVYSVLLEPTPWVLIKVKTDEGITGIGEAYHGAGVHQIAVDERLTQRALIGQDPRNVDKLFRDMMSSMSASGFYQGAVMSAISGIEMALWDITGQALGVPIWQLLGGKFRDRIRVYNDCHAGDDETPESYAKVAKATEARGFDAIKFDIDPQPTQRDKYNRCISNNDIAYFIDVVTAMRDVLDPNTDLAIDAHWFYAPADILKVAYAFEDLNLLWLEDPIPPENVDAMAKITQSTRTPICTGENYYTRHGFRNLVQNHAADIICPDLAKAGGLSEGCRIADLA</sequence>
<dbReference type="PANTHER" id="PTHR48080">
    <property type="entry name" value="D-GALACTONATE DEHYDRATASE-RELATED"/>
    <property type="match status" value="1"/>
</dbReference>
<dbReference type="Pfam" id="PF02746">
    <property type="entry name" value="MR_MLE_N"/>
    <property type="match status" value="1"/>
</dbReference>
<evidence type="ECO:0000313" key="3">
    <source>
        <dbReference type="EMBL" id="SVA58650.1"/>
    </source>
</evidence>
<name>A0A381X1S5_9ZZZZ</name>
<dbReference type="GO" id="GO:0016829">
    <property type="term" value="F:lyase activity"/>
    <property type="evidence" value="ECO:0007669"/>
    <property type="project" value="UniProtKB-KW"/>
</dbReference>
<keyword evidence="1" id="KW-0456">Lyase</keyword>
<evidence type="ECO:0000259" key="2">
    <source>
        <dbReference type="SMART" id="SM00922"/>
    </source>
</evidence>
<feature type="non-terminal residue" evidence="3">
    <location>
        <position position="287"/>
    </location>
</feature>
<dbReference type="CDD" id="cd03316">
    <property type="entry name" value="MR_like"/>
    <property type="match status" value="1"/>
</dbReference>
<evidence type="ECO:0000256" key="1">
    <source>
        <dbReference type="ARBA" id="ARBA00023239"/>
    </source>
</evidence>